<comment type="caution">
    <text evidence="16">The sequence shown here is derived from an EMBL/GenBank/DDBJ whole genome shotgun (WGS) entry which is preliminary data.</text>
</comment>
<dbReference type="InterPro" id="IPR046338">
    <property type="entry name" value="GAIN_dom_sf"/>
</dbReference>
<keyword evidence="10" id="KW-0325">Glycoprotein</keyword>
<dbReference type="PANTHER" id="PTHR12011">
    <property type="entry name" value="ADHESION G-PROTEIN COUPLED RECEPTOR"/>
    <property type="match status" value="1"/>
</dbReference>
<evidence type="ECO:0000256" key="11">
    <source>
        <dbReference type="PROSITE-ProRule" id="PRU00076"/>
    </source>
</evidence>
<dbReference type="InterPro" id="IPR000742">
    <property type="entry name" value="EGF"/>
</dbReference>
<evidence type="ECO:0000256" key="3">
    <source>
        <dbReference type="ARBA" id="ARBA00022536"/>
    </source>
</evidence>
<dbReference type="InterPro" id="IPR018097">
    <property type="entry name" value="EGF_Ca-bd_CS"/>
</dbReference>
<feature type="transmembrane region" description="Helical" evidence="12">
    <location>
        <begin position="441"/>
        <end position="463"/>
    </location>
</feature>
<dbReference type="InterPro" id="IPR000203">
    <property type="entry name" value="GPS"/>
</dbReference>
<evidence type="ECO:0000259" key="15">
    <source>
        <dbReference type="PROSITE" id="PS50221"/>
    </source>
</evidence>
<dbReference type="PANTHER" id="PTHR12011:SF433">
    <property type="entry name" value="ADHESION G PROTEIN-COUPLED RECEPTOR E1-LIKE-RELATED"/>
    <property type="match status" value="1"/>
</dbReference>
<dbReference type="EMBL" id="JAGEUA010000006">
    <property type="protein sequence ID" value="KAL0974244.1"/>
    <property type="molecule type" value="Genomic_DNA"/>
</dbReference>
<proteinExistence type="predicted"/>
<dbReference type="Proteomes" id="UP001557470">
    <property type="component" value="Unassembled WGS sequence"/>
</dbReference>
<evidence type="ECO:0000256" key="9">
    <source>
        <dbReference type="ARBA" id="ARBA00023157"/>
    </source>
</evidence>
<dbReference type="Gene3D" id="2.60.220.50">
    <property type="match status" value="1"/>
</dbReference>
<evidence type="ECO:0000259" key="14">
    <source>
        <dbReference type="PROSITE" id="PS50026"/>
    </source>
</evidence>
<keyword evidence="5 13" id="KW-0732">Signal</keyword>
<dbReference type="SMART" id="SM00179">
    <property type="entry name" value="EGF_CA"/>
    <property type="match status" value="3"/>
</dbReference>
<reference evidence="16 17" key="1">
    <citation type="submission" date="2024-06" db="EMBL/GenBank/DDBJ databases">
        <authorList>
            <person name="Pan Q."/>
            <person name="Wen M."/>
            <person name="Jouanno E."/>
            <person name="Zahm M."/>
            <person name="Klopp C."/>
            <person name="Cabau C."/>
            <person name="Louis A."/>
            <person name="Berthelot C."/>
            <person name="Parey E."/>
            <person name="Roest Crollius H."/>
            <person name="Montfort J."/>
            <person name="Robinson-Rechavi M."/>
            <person name="Bouchez O."/>
            <person name="Lampietro C."/>
            <person name="Lopez Roques C."/>
            <person name="Donnadieu C."/>
            <person name="Postlethwait J."/>
            <person name="Bobe J."/>
            <person name="Verreycken H."/>
            <person name="Guiguen Y."/>
        </authorList>
    </citation>
    <scope>NUCLEOTIDE SEQUENCE [LARGE SCALE GENOMIC DNA]</scope>
    <source>
        <strain evidence="16">Up_M1</strain>
        <tissue evidence="16">Testis</tissue>
    </source>
</reference>
<keyword evidence="17" id="KW-1185">Reference proteome</keyword>
<keyword evidence="3 11" id="KW-0245">EGF-like domain</keyword>
<feature type="domain" description="EGF-like" evidence="14">
    <location>
        <begin position="132"/>
        <end position="174"/>
    </location>
</feature>
<evidence type="ECO:0000256" key="2">
    <source>
        <dbReference type="ARBA" id="ARBA00022475"/>
    </source>
</evidence>
<feature type="chain" id="PRO_5044853810" description="CD97 antigen-like" evidence="13">
    <location>
        <begin position="21"/>
        <end position="484"/>
    </location>
</feature>
<dbReference type="PROSITE" id="PS50221">
    <property type="entry name" value="GAIN_B"/>
    <property type="match status" value="1"/>
</dbReference>
<accession>A0ABD0WL34</accession>
<keyword evidence="4 12" id="KW-0812">Transmembrane</keyword>
<dbReference type="InterPro" id="IPR057244">
    <property type="entry name" value="GAIN_B"/>
</dbReference>
<feature type="signal peptide" evidence="13">
    <location>
        <begin position="1"/>
        <end position="20"/>
    </location>
</feature>
<keyword evidence="2" id="KW-1003">Cell membrane</keyword>
<keyword evidence="9" id="KW-1015">Disulfide bond</keyword>
<keyword evidence="8 12" id="KW-0472">Membrane</keyword>
<dbReference type="InterPro" id="IPR049883">
    <property type="entry name" value="NOTCH1_EGF-like"/>
</dbReference>
<dbReference type="SMART" id="SM00303">
    <property type="entry name" value="GPS"/>
    <property type="match status" value="1"/>
</dbReference>
<feature type="domain" description="GAIN-B" evidence="15">
    <location>
        <begin position="282"/>
        <end position="433"/>
    </location>
</feature>
<evidence type="ECO:0000256" key="12">
    <source>
        <dbReference type="SAM" id="Phobius"/>
    </source>
</evidence>
<dbReference type="AlphaFoldDB" id="A0ABD0WL34"/>
<organism evidence="16 17">
    <name type="scientific">Umbra pygmaea</name>
    <name type="common">Eastern mudminnow</name>
    <dbReference type="NCBI Taxonomy" id="75934"/>
    <lineage>
        <taxon>Eukaryota</taxon>
        <taxon>Metazoa</taxon>
        <taxon>Chordata</taxon>
        <taxon>Craniata</taxon>
        <taxon>Vertebrata</taxon>
        <taxon>Euteleostomi</taxon>
        <taxon>Actinopterygii</taxon>
        <taxon>Neopterygii</taxon>
        <taxon>Teleostei</taxon>
        <taxon>Protacanthopterygii</taxon>
        <taxon>Esociformes</taxon>
        <taxon>Umbridae</taxon>
        <taxon>Umbra</taxon>
    </lineage>
</organism>
<protein>
    <recommendedName>
        <fullName evidence="18">CD97 antigen-like</fullName>
    </recommendedName>
</protein>
<dbReference type="PROSITE" id="PS01187">
    <property type="entry name" value="EGF_CA"/>
    <property type="match status" value="1"/>
</dbReference>
<comment type="caution">
    <text evidence="11">Lacks conserved residue(s) required for the propagation of feature annotation.</text>
</comment>
<evidence type="ECO:0000256" key="10">
    <source>
        <dbReference type="ARBA" id="ARBA00023180"/>
    </source>
</evidence>
<evidence type="ECO:0000256" key="13">
    <source>
        <dbReference type="SAM" id="SignalP"/>
    </source>
</evidence>
<evidence type="ECO:0000256" key="7">
    <source>
        <dbReference type="ARBA" id="ARBA00022989"/>
    </source>
</evidence>
<dbReference type="InterPro" id="IPR001881">
    <property type="entry name" value="EGF-like_Ca-bd_dom"/>
</dbReference>
<gene>
    <name evidence="16" type="ORF">UPYG_G00217650</name>
</gene>
<dbReference type="InterPro" id="IPR000152">
    <property type="entry name" value="EGF-type_Asp/Asn_hydroxyl_site"/>
</dbReference>
<sequence length="484" mass="52774">MGAFLFFLILALLKDHLAGAECGVCGQNKMCVRQGSTDVCKCIPGFTYTSTKQIDCEDINECRNPGVCENGICQNTIGSFYCEYVNGCMDNPLLCGDNSICLNTSGSYKCACVPGFRMEPTNTNGAPEPCLDINECQNGSVCGDGGICHNLIGSYWCQCSDGFSNYGKNQTKCVELSCDQLEKQPGQTLPGFDNLLTLMKDNCLMLRNSSSTGPKGETSTGAVLLNALVKAIDVVQLDIQGRDGHRKSSDVTSFLQTVENSISLIGPQLKENFTRINNNFTEAEILVNRDRTQPEGPVSLTNEKAQLETTWETVAGDEQNYPGFAYVILLSYKTLSSLNVSSSLQSQQLMSSVSTVSISNPNSKKLLQPVKLTFSHLQSSDADLDCVYWSEEDGLGVWSGQGCTRVMSNSTHTICSCDHLSSFAVMEGIQNQKKGNGLSTVMWVCLLVALACVVLSLITTMWCRSVSRKRNHRQSQQSAQFHTK</sequence>
<dbReference type="Gene3D" id="2.10.25.10">
    <property type="entry name" value="Laminin"/>
    <property type="match status" value="3"/>
</dbReference>
<keyword evidence="7 12" id="KW-1133">Transmembrane helix</keyword>
<dbReference type="PROSITE" id="PS00010">
    <property type="entry name" value="ASX_HYDROXYL"/>
    <property type="match status" value="2"/>
</dbReference>
<evidence type="ECO:0000256" key="8">
    <source>
        <dbReference type="ARBA" id="ARBA00023136"/>
    </source>
</evidence>
<evidence type="ECO:0000256" key="4">
    <source>
        <dbReference type="ARBA" id="ARBA00022692"/>
    </source>
</evidence>
<evidence type="ECO:0000313" key="16">
    <source>
        <dbReference type="EMBL" id="KAL0974244.1"/>
    </source>
</evidence>
<dbReference type="SMART" id="SM00181">
    <property type="entry name" value="EGF"/>
    <property type="match status" value="3"/>
</dbReference>
<comment type="subcellular location">
    <subcellularLocation>
        <location evidence="1">Cell membrane</location>
        <topology evidence="1">Multi-pass membrane protein</topology>
    </subcellularLocation>
</comment>
<evidence type="ECO:0000256" key="6">
    <source>
        <dbReference type="ARBA" id="ARBA00022737"/>
    </source>
</evidence>
<evidence type="ECO:0000256" key="1">
    <source>
        <dbReference type="ARBA" id="ARBA00004651"/>
    </source>
</evidence>
<evidence type="ECO:0000313" key="17">
    <source>
        <dbReference type="Proteomes" id="UP001557470"/>
    </source>
</evidence>
<dbReference type="CDD" id="cd00054">
    <property type="entry name" value="EGF_CA"/>
    <property type="match status" value="2"/>
</dbReference>
<keyword evidence="6" id="KW-0677">Repeat</keyword>
<dbReference type="SUPFAM" id="SSF57196">
    <property type="entry name" value="EGF/Laminin"/>
    <property type="match status" value="3"/>
</dbReference>
<dbReference type="PROSITE" id="PS50026">
    <property type="entry name" value="EGF_3"/>
    <property type="match status" value="1"/>
</dbReference>
<name>A0ABD0WL34_UMBPY</name>
<dbReference type="Pfam" id="PF07645">
    <property type="entry name" value="EGF_CA"/>
    <property type="match status" value="2"/>
</dbReference>
<dbReference type="Pfam" id="PF01825">
    <property type="entry name" value="GPS"/>
    <property type="match status" value="1"/>
</dbReference>
<dbReference type="GO" id="GO:0005886">
    <property type="term" value="C:plasma membrane"/>
    <property type="evidence" value="ECO:0007669"/>
    <property type="project" value="UniProtKB-SubCell"/>
</dbReference>
<evidence type="ECO:0008006" key="18">
    <source>
        <dbReference type="Google" id="ProtNLM"/>
    </source>
</evidence>
<evidence type="ECO:0000256" key="5">
    <source>
        <dbReference type="ARBA" id="ARBA00022729"/>
    </source>
</evidence>
<dbReference type="FunFam" id="2.10.25.10:FF:000005">
    <property type="entry name" value="Fibrillin 2"/>
    <property type="match status" value="1"/>
</dbReference>